<evidence type="ECO:0000313" key="1">
    <source>
        <dbReference type="EMBL" id="KAJ4439963.1"/>
    </source>
</evidence>
<name>A0ABQ8T0E5_PERAM</name>
<reference evidence="1 2" key="1">
    <citation type="journal article" date="2022" name="Allergy">
        <title>Genome assembly and annotation of Periplaneta americana reveal a comprehensive cockroach allergen profile.</title>
        <authorList>
            <person name="Wang L."/>
            <person name="Xiong Q."/>
            <person name="Saelim N."/>
            <person name="Wang L."/>
            <person name="Nong W."/>
            <person name="Wan A.T."/>
            <person name="Shi M."/>
            <person name="Liu X."/>
            <person name="Cao Q."/>
            <person name="Hui J.H.L."/>
            <person name="Sookrung N."/>
            <person name="Leung T.F."/>
            <person name="Tungtrongchitr A."/>
            <person name="Tsui S.K.W."/>
        </authorList>
    </citation>
    <scope>NUCLEOTIDE SEQUENCE [LARGE SCALE GENOMIC DNA]</scope>
    <source>
        <strain evidence="1">PWHHKU_190912</strain>
    </source>
</reference>
<protein>
    <submittedName>
        <fullName evidence="1">Uncharacterized protein</fullName>
    </submittedName>
</protein>
<organism evidence="1 2">
    <name type="scientific">Periplaneta americana</name>
    <name type="common">American cockroach</name>
    <name type="synonym">Blatta americana</name>
    <dbReference type="NCBI Taxonomy" id="6978"/>
    <lineage>
        <taxon>Eukaryota</taxon>
        <taxon>Metazoa</taxon>
        <taxon>Ecdysozoa</taxon>
        <taxon>Arthropoda</taxon>
        <taxon>Hexapoda</taxon>
        <taxon>Insecta</taxon>
        <taxon>Pterygota</taxon>
        <taxon>Neoptera</taxon>
        <taxon>Polyneoptera</taxon>
        <taxon>Dictyoptera</taxon>
        <taxon>Blattodea</taxon>
        <taxon>Blattoidea</taxon>
        <taxon>Blattidae</taxon>
        <taxon>Blattinae</taxon>
        <taxon>Periplaneta</taxon>
    </lineage>
</organism>
<comment type="caution">
    <text evidence="1">The sequence shown here is derived from an EMBL/GenBank/DDBJ whole genome shotgun (WGS) entry which is preliminary data.</text>
</comment>
<sequence length="161" mass="18347">MGRACSTYGKSRNAYRMLVGRPEGKSPLERPRRRWEDNIKIDLREVGYDGRDWINLAKDRDRCWAYVRAALNLRATPRLGKRGRNLIAELTDLPAAVNSNTSPHCDLTNDRICFTKRHIELGSKNRSSCVLSEVLKADVPIACQEARSGWMHRNKLVKPSA</sequence>
<gene>
    <name evidence="1" type="ORF">ANN_08094</name>
</gene>
<dbReference type="Proteomes" id="UP001148838">
    <property type="component" value="Unassembled WGS sequence"/>
</dbReference>
<dbReference type="EMBL" id="JAJSOF020000017">
    <property type="protein sequence ID" value="KAJ4439963.1"/>
    <property type="molecule type" value="Genomic_DNA"/>
</dbReference>
<keyword evidence="2" id="KW-1185">Reference proteome</keyword>
<proteinExistence type="predicted"/>
<accession>A0ABQ8T0E5</accession>
<evidence type="ECO:0000313" key="2">
    <source>
        <dbReference type="Proteomes" id="UP001148838"/>
    </source>
</evidence>